<dbReference type="EMBL" id="FN597600">
    <property type="protein sequence ID" value="CBX86871.1"/>
    <property type="molecule type" value="Genomic_DNA"/>
</dbReference>
<protein>
    <submittedName>
        <fullName evidence="1">Uncharacterized protein</fullName>
    </submittedName>
</protein>
<geneLocation type="plasmid" evidence="1">
    <name>pPHDD1</name>
</geneLocation>
<organism evidence="1">
    <name type="scientific">Photobacterium damselae subsp. damselae</name>
    <name type="common">Listonella damsela</name>
    <dbReference type="NCBI Taxonomy" id="85581"/>
    <lineage>
        <taxon>Bacteria</taxon>
        <taxon>Pseudomonadati</taxon>
        <taxon>Pseudomonadota</taxon>
        <taxon>Gammaproteobacteria</taxon>
        <taxon>Vibrionales</taxon>
        <taxon>Vibrionaceae</taxon>
        <taxon>Photobacterium</taxon>
    </lineage>
</organism>
<keyword evidence="1" id="KW-0614">Plasmid</keyword>
<reference evidence="1" key="1">
    <citation type="submission" date="2009-11" db="EMBL/GenBank/DDBJ databases">
        <title>Identification of virulence genes in Photobacterium damselae subsp. damselae by Supression Subtractive hybridization: damselysin toxin is encoded on a large conjugative plasmid.</title>
        <authorList>
            <person name="Rivas A.J."/>
            <person name="Lemos M.L."/>
            <person name="Osorio C.R."/>
        </authorList>
    </citation>
    <scope>NUCLEOTIDE SEQUENCE [LARGE SCALE GENOMIC DNA]</scope>
    <source>
        <strain evidence="1">RM71</strain>
        <plasmid evidence="1">pPHDD1</plasmid>
    </source>
</reference>
<evidence type="ECO:0000313" key="1">
    <source>
        <dbReference type="EMBL" id="CBX86871.1"/>
    </source>
</evidence>
<accession>E4WLF3</accession>
<dbReference type="AlphaFoldDB" id="E4WLF3"/>
<sequence>MGGLHQDNSWKVIHSAKKGTATIVSKIKQHSLRAAVWLL</sequence>
<proteinExistence type="predicted"/>
<gene>
    <name evidence="1" type="primary">orf105</name>
</gene>
<name>E4WLF3_PHODD</name>